<keyword evidence="2" id="KW-0813">Transport</keyword>
<evidence type="ECO:0000256" key="9">
    <source>
        <dbReference type="RuleBase" id="RU003945"/>
    </source>
</evidence>
<keyword evidence="4 9" id="KW-0812">Transmembrane</keyword>
<keyword evidence="6 10" id="KW-1133">Transmembrane helix</keyword>
<dbReference type="AlphaFoldDB" id="A0A1F5I2D0"/>
<evidence type="ECO:0000313" key="13">
    <source>
        <dbReference type="Proteomes" id="UP000179227"/>
    </source>
</evidence>
<dbReference type="GO" id="GO:0051205">
    <property type="term" value="P:protein insertion into membrane"/>
    <property type="evidence" value="ECO:0007669"/>
    <property type="project" value="TreeGrafter"/>
</dbReference>
<dbReference type="Pfam" id="PF02096">
    <property type="entry name" value="60KD_IMP"/>
    <property type="match status" value="1"/>
</dbReference>
<evidence type="ECO:0000313" key="12">
    <source>
        <dbReference type="EMBL" id="OGE10502.1"/>
    </source>
</evidence>
<proteinExistence type="inferred from homology"/>
<feature type="transmembrane region" description="Helical" evidence="10">
    <location>
        <begin position="164"/>
        <end position="184"/>
    </location>
</feature>
<feature type="transmembrane region" description="Helical" evidence="10">
    <location>
        <begin position="32"/>
        <end position="51"/>
    </location>
</feature>
<accession>A0A1F5I2D0</accession>
<feature type="domain" description="Membrane insertase YidC/Oxa/ALB C-terminal" evidence="11">
    <location>
        <begin position="33"/>
        <end position="262"/>
    </location>
</feature>
<evidence type="ECO:0000256" key="6">
    <source>
        <dbReference type="ARBA" id="ARBA00022989"/>
    </source>
</evidence>
<feature type="transmembrane region" description="Helical" evidence="10">
    <location>
        <begin position="98"/>
        <end position="118"/>
    </location>
</feature>
<dbReference type="NCBIfam" id="TIGR03592">
    <property type="entry name" value="yidC_oxa1_cterm"/>
    <property type="match status" value="1"/>
</dbReference>
<evidence type="ECO:0000256" key="7">
    <source>
        <dbReference type="ARBA" id="ARBA00023136"/>
    </source>
</evidence>
<evidence type="ECO:0000259" key="11">
    <source>
        <dbReference type="Pfam" id="PF02096"/>
    </source>
</evidence>
<reference evidence="12 13" key="1">
    <citation type="journal article" date="2016" name="Nat. Commun.">
        <title>Thousands of microbial genomes shed light on interconnected biogeochemical processes in an aquifer system.</title>
        <authorList>
            <person name="Anantharaman K."/>
            <person name="Brown C.T."/>
            <person name="Hug L.A."/>
            <person name="Sharon I."/>
            <person name="Castelle C.J."/>
            <person name="Probst A.J."/>
            <person name="Thomas B.C."/>
            <person name="Singh A."/>
            <person name="Wilkins M.J."/>
            <person name="Karaoz U."/>
            <person name="Brodie E.L."/>
            <person name="Williams K.H."/>
            <person name="Hubbard S.S."/>
            <person name="Banfield J.F."/>
        </authorList>
    </citation>
    <scope>NUCLEOTIDE SEQUENCE [LARGE SCALE GENOMIC DNA]</scope>
</reference>
<keyword evidence="7 10" id="KW-0472">Membrane</keyword>
<dbReference type="STRING" id="1797729.A3A60_03090"/>
<comment type="caution">
    <text evidence="12">The sequence shown here is derived from an EMBL/GenBank/DDBJ whole genome shotgun (WGS) entry which is preliminary data.</text>
</comment>
<keyword evidence="8" id="KW-0143">Chaperone</keyword>
<dbReference type="Proteomes" id="UP000179227">
    <property type="component" value="Unassembled WGS sequence"/>
</dbReference>
<evidence type="ECO:0000256" key="8">
    <source>
        <dbReference type="ARBA" id="ARBA00023186"/>
    </source>
</evidence>
<evidence type="ECO:0000256" key="1">
    <source>
        <dbReference type="ARBA" id="ARBA00004651"/>
    </source>
</evidence>
<dbReference type="CDD" id="cd20070">
    <property type="entry name" value="5TM_YidC_Alb3"/>
    <property type="match status" value="1"/>
</dbReference>
<dbReference type="GO" id="GO:0015031">
    <property type="term" value="P:protein transport"/>
    <property type="evidence" value="ECO:0007669"/>
    <property type="project" value="UniProtKB-KW"/>
</dbReference>
<evidence type="ECO:0000256" key="3">
    <source>
        <dbReference type="ARBA" id="ARBA00022475"/>
    </source>
</evidence>
<dbReference type="GO" id="GO:0005886">
    <property type="term" value="C:plasma membrane"/>
    <property type="evidence" value="ECO:0007669"/>
    <property type="project" value="UniProtKB-SubCell"/>
</dbReference>
<gene>
    <name evidence="12" type="ORF">A3A60_03090</name>
</gene>
<dbReference type="GO" id="GO:0032977">
    <property type="term" value="F:membrane insertase activity"/>
    <property type="evidence" value="ECO:0007669"/>
    <property type="project" value="InterPro"/>
</dbReference>
<comment type="subcellular location">
    <subcellularLocation>
        <location evidence="1">Cell membrane</location>
        <topology evidence="1">Multi-pass membrane protein</topology>
    </subcellularLocation>
    <subcellularLocation>
        <location evidence="9">Membrane</location>
        <topology evidence="9">Multi-pass membrane protein</topology>
    </subcellularLocation>
</comment>
<dbReference type="InterPro" id="IPR047196">
    <property type="entry name" value="YidC_ALB_C"/>
</dbReference>
<sequence length="278" mass="31279">MNPFEAFLIHPILNLLIALYQVLNFLHIPGSLGFAIILLTSVIRIALWPLTTSQLKSTQKMAALKPHLSRIKEEHGHDKVRHQQEVSNLYKQHGVNPVAGCLPLILQIPIFISLYQVLFRVVDFGGQDFITRINDQLYFPALYLKTMPSTNFLGYSLAAKPSDWANIGFLILLIPIITGVLQFIQSKMLMATSPDQNQAAAVKAKNKDDKKGDLEDAMSSMQSQMSLIMPAMIAFFSYGFPVGLSLYWNTFTVFGIIQQYLIVGAGSFNKYLPKKWQK</sequence>
<dbReference type="EMBL" id="MFBS01000010">
    <property type="protein sequence ID" value="OGE10502.1"/>
    <property type="molecule type" value="Genomic_DNA"/>
</dbReference>
<dbReference type="InterPro" id="IPR001708">
    <property type="entry name" value="YidC/ALB3/OXA1/COX18"/>
</dbReference>
<organism evidence="12 13">
    <name type="scientific">Candidatus Curtissbacteria bacterium RIFCSPLOWO2_01_FULL_42_26</name>
    <dbReference type="NCBI Taxonomy" id="1797729"/>
    <lineage>
        <taxon>Bacteria</taxon>
        <taxon>Candidatus Curtissiibacteriota</taxon>
    </lineage>
</organism>
<dbReference type="InterPro" id="IPR028055">
    <property type="entry name" value="YidC/Oxa/ALB_C"/>
</dbReference>
<keyword evidence="3" id="KW-1003">Cell membrane</keyword>
<evidence type="ECO:0000256" key="5">
    <source>
        <dbReference type="ARBA" id="ARBA00022927"/>
    </source>
</evidence>
<protein>
    <recommendedName>
        <fullName evidence="11">Membrane insertase YidC/Oxa/ALB C-terminal domain-containing protein</fullName>
    </recommendedName>
</protein>
<name>A0A1F5I2D0_9BACT</name>
<comment type="similarity">
    <text evidence="9">Belongs to the OXA1/ALB3/YidC family.</text>
</comment>
<feature type="transmembrane region" description="Helical" evidence="10">
    <location>
        <begin position="227"/>
        <end position="247"/>
    </location>
</feature>
<evidence type="ECO:0000256" key="4">
    <source>
        <dbReference type="ARBA" id="ARBA00022692"/>
    </source>
</evidence>
<dbReference type="PANTHER" id="PTHR12428">
    <property type="entry name" value="OXA1"/>
    <property type="match status" value="1"/>
</dbReference>
<keyword evidence="5" id="KW-0653">Protein transport</keyword>
<evidence type="ECO:0000256" key="2">
    <source>
        <dbReference type="ARBA" id="ARBA00022448"/>
    </source>
</evidence>
<dbReference type="PANTHER" id="PTHR12428:SF65">
    <property type="entry name" value="CYTOCHROME C OXIDASE ASSEMBLY PROTEIN COX18, MITOCHONDRIAL"/>
    <property type="match status" value="1"/>
</dbReference>
<evidence type="ECO:0000256" key="10">
    <source>
        <dbReference type="SAM" id="Phobius"/>
    </source>
</evidence>